<dbReference type="PANTHER" id="PTHR42749:SF8">
    <property type="entry name" value="HSP70 FAMILY PROTEIN (AFU_ORTHOLOGUE AFUA_3G13740)"/>
    <property type="match status" value="1"/>
</dbReference>
<accession>A0A6A6AEH4</accession>
<dbReference type="PANTHER" id="PTHR42749">
    <property type="entry name" value="CELL SHAPE-DETERMINING PROTEIN MREB"/>
    <property type="match status" value="1"/>
</dbReference>
<sequence length="553" mass="62796">MESRACYPNTGRITMMKLMLDKSTYARQSKDKLKSSLKALKANGSIKEDSDVIRDFLVKLLLHTKARLEWIYELTERSTIELTFTIPVCWDSHAVVTMVGCIQEAMLLAKFGSDGTSASRLFMVTEQEAGAINVLQFGFHNFKKGEVFVLIDCGGGTTDLGTYRIAYAHPLRLESEVNDPTGAMCGSEDLNERFRACVYQFLRDAESYLVDEESGTTLDSIIDEDIMPQFEDKIKRSFDITDTRETFEFRISRLRESDKNPRLKRKRLVLSFEDMMEIFRPSLDCVKRLMEDQLLSARRKNMAVDKVVLVGGFGDSPALQTHLTLRLKELDRFHGTRVAIIFAPTNTGACGVAKGAVLRAKNKAHGPRRVPRQSIGIYQHIPCTDVDSYPKAVFDQKRELCKLEGDYYIMNTIVWKIKKGQGKIASTHTVTYESVFMCNPKKRRWIATQDLFASSECTEDYYKRGHVKNKGRTTELGKVDFDITHLRNQIKAKVPTKGDGSLRHYSVTLLIEMTVIDRDLKFVARWPPNENGTVIQGDQQYFSLVSAFQPGTA</sequence>
<dbReference type="Gene3D" id="3.30.420.40">
    <property type="match status" value="2"/>
</dbReference>
<evidence type="ECO:0008006" key="3">
    <source>
        <dbReference type="Google" id="ProtNLM"/>
    </source>
</evidence>
<keyword evidence="2" id="KW-1185">Reference proteome</keyword>
<dbReference type="AlphaFoldDB" id="A0A6A6AEH4"/>
<dbReference type="SUPFAM" id="SSF53067">
    <property type="entry name" value="Actin-like ATPase domain"/>
    <property type="match status" value="1"/>
</dbReference>
<gene>
    <name evidence="1" type="ORF">P153DRAFT_315435</name>
</gene>
<dbReference type="InterPro" id="IPR043129">
    <property type="entry name" value="ATPase_NBD"/>
</dbReference>
<dbReference type="Gene3D" id="3.90.640.10">
    <property type="entry name" value="Actin, Chain A, domain 4"/>
    <property type="match status" value="1"/>
</dbReference>
<organism evidence="1 2">
    <name type="scientific">Dothidotthia symphoricarpi CBS 119687</name>
    <dbReference type="NCBI Taxonomy" id="1392245"/>
    <lineage>
        <taxon>Eukaryota</taxon>
        <taxon>Fungi</taxon>
        <taxon>Dikarya</taxon>
        <taxon>Ascomycota</taxon>
        <taxon>Pezizomycotina</taxon>
        <taxon>Dothideomycetes</taxon>
        <taxon>Pleosporomycetidae</taxon>
        <taxon>Pleosporales</taxon>
        <taxon>Dothidotthiaceae</taxon>
        <taxon>Dothidotthia</taxon>
    </lineage>
</organism>
<dbReference type="CDD" id="cd10170">
    <property type="entry name" value="ASKHA_NBD_HSP70"/>
    <property type="match status" value="1"/>
</dbReference>
<dbReference type="OrthoDB" id="2963168at2759"/>
<dbReference type="RefSeq" id="XP_033524353.1">
    <property type="nucleotide sequence ID" value="XM_033664949.1"/>
</dbReference>
<name>A0A6A6AEH4_9PLEO</name>
<dbReference type="GeneID" id="54405381"/>
<dbReference type="Proteomes" id="UP000799771">
    <property type="component" value="Unassembled WGS sequence"/>
</dbReference>
<evidence type="ECO:0000313" key="1">
    <source>
        <dbReference type="EMBL" id="KAF2129966.1"/>
    </source>
</evidence>
<protein>
    <recommendedName>
        <fullName evidence="3">Actin-like ATPase domain-containing protein</fullName>
    </recommendedName>
</protein>
<evidence type="ECO:0000313" key="2">
    <source>
        <dbReference type="Proteomes" id="UP000799771"/>
    </source>
</evidence>
<reference evidence="1" key="1">
    <citation type="journal article" date="2020" name="Stud. Mycol.">
        <title>101 Dothideomycetes genomes: a test case for predicting lifestyles and emergence of pathogens.</title>
        <authorList>
            <person name="Haridas S."/>
            <person name="Albert R."/>
            <person name="Binder M."/>
            <person name="Bloem J."/>
            <person name="Labutti K."/>
            <person name="Salamov A."/>
            <person name="Andreopoulos B."/>
            <person name="Baker S."/>
            <person name="Barry K."/>
            <person name="Bills G."/>
            <person name="Bluhm B."/>
            <person name="Cannon C."/>
            <person name="Castanera R."/>
            <person name="Culley D."/>
            <person name="Daum C."/>
            <person name="Ezra D."/>
            <person name="Gonzalez J."/>
            <person name="Henrissat B."/>
            <person name="Kuo A."/>
            <person name="Liang C."/>
            <person name="Lipzen A."/>
            <person name="Lutzoni F."/>
            <person name="Magnuson J."/>
            <person name="Mondo S."/>
            <person name="Nolan M."/>
            <person name="Ohm R."/>
            <person name="Pangilinan J."/>
            <person name="Park H.-J."/>
            <person name="Ramirez L."/>
            <person name="Alfaro M."/>
            <person name="Sun H."/>
            <person name="Tritt A."/>
            <person name="Yoshinaga Y."/>
            <person name="Zwiers L.-H."/>
            <person name="Turgeon B."/>
            <person name="Goodwin S."/>
            <person name="Spatafora J."/>
            <person name="Crous P."/>
            <person name="Grigoriev I."/>
        </authorList>
    </citation>
    <scope>NUCLEOTIDE SEQUENCE</scope>
    <source>
        <strain evidence="1">CBS 119687</strain>
    </source>
</reference>
<dbReference type="EMBL" id="ML977505">
    <property type="protein sequence ID" value="KAF2129966.1"/>
    <property type="molecule type" value="Genomic_DNA"/>
</dbReference>
<proteinExistence type="predicted"/>